<name>T0RRY6_SAPDV</name>
<evidence type="ECO:0000256" key="8">
    <source>
        <dbReference type="ARBA" id="ARBA00023139"/>
    </source>
</evidence>
<feature type="coiled-coil region" evidence="11">
    <location>
        <begin position="349"/>
        <end position="423"/>
    </location>
</feature>
<feature type="domain" description="UDENN" evidence="13">
    <location>
        <begin position="542"/>
        <end position="926"/>
    </location>
</feature>
<dbReference type="EC" id="2.3.1.225" evidence="3"/>
<comment type="subcellular location">
    <subcellularLocation>
        <location evidence="1">Endomembrane system</location>
        <topology evidence="1">Multi-pass membrane protein</topology>
    </subcellularLocation>
</comment>
<dbReference type="VEuPathDB" id="FungiDB:SDRG_07513"/>
<evidence type="ECO:0000256" key="2">
    <source>
        <dbReference type="ARBA" id="ARBA00008574"/>
    </source>
</evidence>
<organism evidence="14 15">
    <name type="scientific">Saprolegnia diclina (strain VS20)</name>
    <dbReference type="NCBI Taxonomy" id="1156394"/>
    <lineage>
        <taxon>Eukaryota</taxon>
        <taxon>Sar</taxon>
        <taxon>Stramenopiles</taxon>
        <taxon>Oomycota</taxon>
        <taxon>Saprolegniomycetes</taxon>
        <taxon>Saprolegniales</taxon>
        <taxon>Saprolegniaceae</taxon>
        <taxon>Saprolegnia</taxon>
    </lineage>
</organism>
<dbReference type="eggNOG" id="KOG1311">
    <property type="taxonomic scope" value="Eukaryota"/>
</dbReference>
<evidence type="ECO:0000313" key="14">
    <source>
        <dbReference type="EMBL" id="EQC35288.1"/>
    </source>
</evidence>
<dbReference type="PROSITE" id="PS50216">
    <property type="entry name" value="DHHC"/>
    <property type="match status" value="1"/>
</dbReference>
<dbReference type="GeneID" id="19948240"/>
<dbReference type="AlphaFoldDB" id="T0RRY6"/>
<sequence length="944" mass="104577">MTTPAALSVPRWTYLAGCPLLKLLLFVLLMEIPHSTLRVDAAGGSFHWNLDEILWLLGIAALATAAFYSVQGSDPGYISEDTVLRELELAGGGLLDDCDSDDADEAKQRREIEYRKRKIELMEKELAGADVAAAPPTQEVQAATKMEFCAACSLEPPLRSYHCPFCNRCVATFDHHCFFIGTCIGERNHCRFWWFILLSCMEVSTCLGIIHSSFHTEATLQLWLRANGMALTAAMFFWFFALLTYSLLGFHTFLMLTNSTTRELGKGPEKLKYLTGTRECDLPFSHGLCGNLRAFCCLRPGCWLQKSTWTPYAWKPVGRNLLRSGFHFATIATMENALADENDTWRKNYLKEIQTNRELTKQLKELTRRLELEKEKIDAPEPQVNDEPSTISCASCVVLQRELDVLRARHAALAERYRLLELELERPRATDIKQPLAPPLQLPQPTEPARVKRLSDPAEMDSACQSIFNVNNNTPHVVCAAANEPASAKHLFQYGLLFGYAAVDDAHDTAPFKRCRSVPEGRAKTLQHQASLSAIKSPPSSSLWPFGKLKPAAQPHVAALPKVMAGYPSPLPASSGDVACLMELCFPTGETSYAHLRPTAVAVLHRTEASFVLRLSGQDEVHYAMCVVTASETNVLRCFCLVSVHPFFSLFFKVLHGIVALCNVQRGAADVFEDVLARLYATPVPSMGGWSCFRLEAAYPLLTFHRPHTKDVASQHRQFVLEWTSPWLFSKVSLDHLLVVLGLLSCESKVLVLGADPTVVTSCVLALAALLAPLQWAGALLTLIPARLDELLEAPVPVLAGQMVPTDSVVAPIRNVAVLDVDMNQIILHPDDMAQLHEAKWPESDQLRFELRPAADKLFGKHVTPHRIERDEVEACETLSSSIYAHLEHLLSAEPTVPSLLLDKLRSTQMFSDLIGVVAKDDDDIGGDSDHGSDCDGESILYDA</sequence>
<dbReference type="STRING" id="1156394.T0RRY6"/>
<dbReference type="InParanoid" id="T0RRY6"/>
<feature type="transmembrane region" description="Helical" evidence="12">
    <location>
        <begin position="12"/>
        <end position="33"/>
    </location>
</feature>
<dbReference type="OrthoDB" id="6019893at2759"/>
<feature type="transmembrane region" description="Helical" evidence="12">
    <location>
        <begin position="192"/>
        <end position="214"/>
    </location>
</feature>
<keyword evidence="4" id="KW-0808">Transferase</keyword>
<dbReference type="Pfam" id="PF02141">
    <property type="entry name" value="DENN"/>
    <property type="match status" value="1"/>
</dbReference>
<evidence type="ECO:0000256" key="12">
    <source>
        <dbReference type="SAM" id="Phobius"/>
    </source>
</evidence>
<dbReference type="PANTHER" id="PTHR22883">
    <property type="entry name" value="ZINC FINGER DHHC DOMAIN CONTAINING PROTEIN"/>
    <property type="match status" value="1"/>
</dbReference>
<evidence type="ECO:0000256" key="4">
    <source>
        <dbReference type="ARBA" id="ARBA00022679"/>
    </source>
</evidence>
<accession>T0RRY6</accession>
<dbReference type="GO" id="GO:0006612">
    <property type="term" value="P:protein targeting to membrane"/>
    <property type="evidence" value="ECO:0007669"/>
    <property type="project" value="TreeGrafter"/>
</dbReference>
<dbReference type="Pfam" id="PF01529">
    <property type="entry name" value="DHHC"/>
    <property type="match status" value="1"/>
</dbReference>
<comment type="similarity">
    <text evidence="2">Belongs to the DHHC palmitoyltransferase family.</text>
</comment>
<gene>
    <name evidence="14" type="ORF">SDRG_07513</name>
</gene>
<dbReference type="InterPro" id="IPR001194">
    <property type="entry name" value="cDENN_dom"/>
</dbReference>
<dbReference type="InterPro" id="IPR043153">
    <property type="entry name" value="DENN_C"/>
</dbReference>
<keyword evidence="15" id="KW-1185">Reference proteome</keyword>
<dbReference type="Proteomes" id="UP000030762">
    <property type="component" value="Unassembled WGS sequence"/>
</dbReference>
<evidence type="ECO:0000256" key="7">
    <source>
        <dbReference type="ARBA" id="ARBA00023136"/>
    </source>
</evidence>
<keyword evidence="9" id="KW-0449">Lipoprotein</keyword>
<evidence type="ECO:0000256" key="9">
    <source>
        <dbReference type="ARBA" id="ARBA00023288"/>
    </source>
</evidence>
<feature type="transmembrane region" description="Helical" evidence="12">
    <location>
        <begin position="53"/>
        <end position="70"/>
    </location>
</feature>
<dbReference type="EMBL" id="JH767152">
    <property type="protein sequence ID" value="EQC35288.1"/>
    <property type="molecule type" value="Genomic_DNA"/>
</dbReference>
<dbReference type="RefSeq" id="XP_008611572.1">
    <property type="nucleotide sequence ID" value="XM_008613350.1"/>
</dbReference>
<proteinExistence type="inferred from homology"/>
<evidence type="ECO:0000259" key="13">
    <source>
        <dbReference type="PROSITE" id="PS50211"/>
    </source>
</evidence>
<evidence type="ECO:0000256" key="10">
    <source>
        <dbReference type="ARBA" id="ARBA00023315"/>
    </source>
</evidence>
<evidence type="ECO:0000256" key="5">
    <source>
        <dbReference type="ARBA" id="ARBA00022692"/>
    </source>
</evidence>
<evidence type="ECO:0000256" key="11">
    <source>
        <dbReference type="SAM" id="Coils"/>
    </source>
</evidence>
<dbReference type="Gene3D" id="3.30.450.200">
    <property type="match status" value="1"/>
</dbReference>
<keyword evidence="11" id="KW-0175">Coiled coil</keyword>
<keyword evidence="6 12" id="KW-1133">Transmembrane helix</keyword>
<evidence type="ECO:0000256" key="1">
    <source>
        <dbReference type="ARBA" id="ARBA00004127"/>
    </source>
</evidence>
<feature type="transmembrane region" description="Helical" evidence="12">
    <location>
        <begin position="234"/>
        <end position="256"/>
    </location>
</feature>
<dbReference type="InterPro" id="IPR039859">
    <property type="entry name" value="PFA4/ZDH16/20/ERF2-like"/>
</dbReference>
<evidence type="ECO:0000313" key="15">
    <source>
        <dbReference type="Proteomes" id="UP000030762"/>
    </source>
</evidence>
<dbReference type="OMA" id="DEVHYAM"/>
<dbReference type="GO" id="GO:0005783">
    <property type="term" value="C:endoplasmic reticulum"/>
    <property type="evidence" value="ECO:0007669"/>
    <property type="project" value="TreeGrafter"/>
</dbReference>
<dbReference type="eggNOG" id="KOG3569">
    <property type="taxonomic scope" value="Eukaryota"/>
</dbReference>
<dbReference type="Gene3D" id="3.40.50.11500">
    <property type="match status" value="1"/>
</dbReference>
<dbReference type="PROSITE" id="PS50211">
    <property type="entry name" value="DENN"/>
    <property type="match status" value="1"/>
</dbReference>
<protein>
    <recommendedName>
        <fullName evidence="3">protein S-acyltransferase</fullName>
        <ecNumber evidence="3">2.3.1.225</ecNumber>
    </recommendedName>
</protein>
<keyword evidence="7 12" id="KW-0472">Membrane</keyword>
<dbReference type="InterPro" id="IPR001594">
    <property type="entry name" value="Palmitoyltrfase_DHHC"/>
</dbReference>
<evidence type="ECO:0000256" key="6">
    <source>
        <dbReference type="ARBA" id="ARBA00022989"/>
    </source>
</evidence>
<keyword evidence="10" id="KW-0012">Acyltransferase</keyword>
<keyword evidence="5 12" id="KW-0812">Transmembrane</keyword>
<reference evidence="14 15" key="1">
    <citation type="submission" date="2012-04" db="EMBL/GenBank/DDBJ databases">
        <title>The Genome Sequence of Saprolegnia declina VS20.</title>
        <authorList>
            <consortium name="The Broad Institute Genome Sequencing Platform"/>
            <person name="Russ C."/>
            <person name="Nusbaum C."/>
            <person name="Tyler B."/>
            <person name="van West P."/>
            <person name="Dieguez-Uribeondo J."/>
            <person name="de Bruijn I."/>
            <person name="Tripathy S."/>
            <person name="Jiang R."/>
            <person name="Young S.K."/>
            <person name="Zeng Q."/>
            <person name="Gargeya S."/>
            <person name="Fitzgerald M."/>
            <person name="Haas B."/>
            <person name="Abouelleil A."/>
            <person name="Alvarado L."/>
            <person name="Arachchi H.M."/>
            <person name="Berlin A."/>
            <person name="Chapman S.B."/>
            <person name="Goldberg J."/>
            <person name="Griggs A."/>
            <person name="Gujja S."/>
            <person name="Hansen M."/>
            <person name="Howarth C."/>
            <person name="Imamovic A."/>
            <person name="Larimer J."/>
            <person name="McCowen C."/>
            <person name="Montmayeur A."/>
            <person name="Murphy C."/>
            <person name="Neiman D."/>
            <person name="Pearson M."/>
            <person name="Priest M."/>
            <person name="Roberts A."/>
            <person name="Saif S."/>
            <person name="Shea T."/>
            <person name="Sisk P."/>
            <person name="Sykes S."/>
            <person name="Wortman J."/>
            <person name="Nusbaum C."/>
            <person name="Birren B."/>
        </authorList>
    </citation>
    <scope>NUCLEOTIDE SEQUENCE [LARGE SCALE GENOMIC DNA]</scope>
    <source>
        <strain evidence="14 15">VS20</strain>
    </source>
</reference>
<dbReference type="PANTHER" id="PTHR22883:SF301">
    <property type="entry name" value="PALMITOYLTRANSFERASE ZDHHC12"/>
    <property type="match status" value="1"/>
</dbReference>
<dbReference type="GO" id="GO:0019706">
    <property type="term" value="F:protein-cysteine S-palmitoyltransferase activity"/>
    <property type="evidence" value="ECO:0007669"/>
    <property type="project" value="UniProtKB-EC"/>
</dbReference>
<evidence type="ECO:0000256" key="3">
    <source>
        <dbReference type="ARBA" id="ARBA00012210"/>
    </source>
</evidence>
<dbReference type="InterPro" id="IPR037516">
    <property type="entry name" value="Tripartite_DENN"/>
</dbReference>
<keyword evidence="8" id="KW-0564">Palmitate</keyword>
<dbReference type="GO" id="GO:0005794">
    <property type="term" value="C:Golgi apparatus"/>
    <property type="evidence" value="ECO:0007669"/>
    <property type="project" value="TreeGrafter"/>
</dbReference>
<dbReference type="SMART" id="SM00799">
    <property type="entry name" value="DENN"/>
    <property type="match status" value="1"/>
</dbReference>